<dbReference type="InterPro" id="IPR014722">
    <property type="entry name" value="Rib_uL2_dom2"/>
</dbReference>
<feature type="domain" description="KOW" evidence="14">
    <location>
        <begin position="508"/>
        <end position="535"/>
    </location>
</feature>
<name>C1DYX5_MICCC</name>
<dbReference type="FunFam" id="3.30.70.940:FF:000005">
    <property type="entry name" value="Transcription elongation factor SPT5"/>
    <property type="match status" value="1"/>
</dbReference>
<dbReference type="InterPro" id="IPR057934">
    <property type="entry name" value="KOW_Spt5_7"/>
</dbReference>
<dbReference type="CDD" id="cd06086">
    <property type="entry name" value="KOW_Spt5_6"/>
    <property type="match status" value="1"/>
</dbReference>
<dbReference type="Pfam" id="PF23037">
    <property type="entry name" value="KOWx_SPT5"/>
    <property type="match status" value="1"/>
</dbReference>
<feature type="region of interest" description="Disordered" evidence="12">
    <location>
        <begin position="767"/>
        <end position="793"/>
    </location>
</feature>
<dbReference type="GO" id="GO:0006357">
    <property type="term" value="P:regulation of transcription by RNA polymerase II"/>
    <property type="evidence" value="ECO:0007669"/>
    <property type="project" value="InterPro"/>
</dbReference>
<dbReference type="GeneID" id="8240957"/>
<keyword evidence="7" id="KW-0805">Transcription regulation</keyword>
<dbReference type="SMART" id="SM00738">
    <property type="entry name" value="NGN"/>
    <property type="match status" value="1"/>
</dbReference>
<dbReference type="Gene3D" id="2.30.30.30">
    <property type="match status" value="3"/>
</dbReference>
<feature type="domain" description="KOW" evidence="14">
    <location>
        <begin position="688"/>
        <end position="715"/>
    </location>
</feature>
<dbReference type="GO" id="GO:0003735">
    <property type="term" value="F:structural constituent of ribosome"/>
    <property type="evidence" value="ECO:0007669"/>
    <property type="project" value="InterPro"/>
</dbReference>
<dbReference type="CDD" id="cd09888">
    <property type="entry name" value="NGN_Euk"/>
    <property type="match status" value="1"/>
</dbReference>
<organism evidence="15 16">
    <name type="scientific">Micromonas commoda (strain RCC299 / NOUM17 / CCMP2709)</name>
    <name type="common">Picoplanktonic green alga</name>
    <dbReference type="NCBI Taxonomy" id="296587"/>
    <lineage>
        <taxon>Eukaryota</taxon>
        <taxon>Viridiplantae</taxon>
        <taxon>Chlorophyta</taxon>
        <taxon>Mamiellophyceae</taxon>
        <taxon>Mamiellales</taxon>
        <taxon>Mamiellaceae</taxon>
        <taxon>Micromonas</taxon>
    </lineage>
</organism>
<dbReference type="Pfam" id="PF23284">
    <property type="entry name" value="KOW2_Spt5"/>
    <property type="match status" value="1"/>
</dbReference>
<evidence type="ECO:0000256" key="9">
    <source>
        <dbReference type="ARBA" id="ARBA00023163"/>
    </source>
</evidence>
<dbReference type="RefSeq" id="XP_002499762.1">
    <property type="nucleotide sequence ID" value="XM_002499716.1"/>
</dbReference>
<feature type="domain" description="KOW" evidence="14">
    <location>
        <begin position="335"/>
        <end position="362"/>
    </location>
</feature>
<reference evidence="15 16" key="1">
    <citation type="journal article" date="2009" name="Science">
        <title>Green evolution and dynamic adaptations revealed by genomes of the marine picoeukaryotes Micromonas.</title>
        <authorList>
            <person name="Worden A.Z."/>
            <person name="Lee J.H."/>
            <person name="Mock T."/>
            <person name="Rouze P."/>
            <person name="Simmons M.P."/>
            <person name="Aerts A.L."/>
            <person name="Allen A.E."/>
            <person name="Cuvelier M.L."/>
            <person name="Derelle E."/>
            <person name="Everett M.V."/>
            <person name="Foulon E."/>
            <person name="Grimwood J."/>
            <person name="Gundlach H."/>
            <person name="Henrissat B."/>
            <person name="Napoli C."/>
            <person name="McDonald S.M."/>
            <person name="Parker M.S."/>
            <person name="Rombauts S."/>
            <person name="Salamov A."/>
            <person name="Von Dassow P."/>
            <person name="Badger J.H."/>
            <person name="Coutinho P.M."/>
            <person name="Demir E."/>
            <person name="Dubchak I."/>
            <person name="Gentemann C."/>
            <person name="Eikrem W."/>
            <person name="Gready J.E."/>
            <person name="John U."/>
            <person name="Lanier W."/>
            <person name="Lindquist E.A."/>
            <person name="Lucas S."/>
            <person name="Mayer K.F."/>
            <person name="Moreau H."/>
            <person name="Not F."/>
            <person name="Otillar R."/>
            <person name="Panaud O."/>
            <person name="Pangilinan J."/>
            <person name="Paulsen I."/>
            <person name="Piegu B."/>
            <person name="Poliakov A."/>
            <person name="Robbens S."/>
            <person name="Schmutz J."/>
            <person name="Toulza E."/>
            <person name="Wyss T."/>
            <person name="Zelensky A."/>
            <person name="Zhou K."/>
            <person name="Armbrust E.V."/>
            <person name="Bhattacharya D."/>
            <person name="Goodenough U.W."/>
            <person name="Van de Peer Y."/>
            <person name="Grigoriev I.V."/>
        </authorList>
    </citation>
    <scope>NUCLEOTIDE SEQUENCE [LARGE SCALE GENOMIC DNA]</scope>
    <source>
        <strain evidence="16">RCC299 / NOUM17</strain>
    </source>
</reference>
<dbReference type="InterPro" id="IPR041978">
    <property type="entry name" value="KOW_Spt5_5"/>
</dbReference>
<evidence type="ECO:0000256" key="8">
    <source>
        <dbReference type="ARBA" id="ARBA00023159"/>
    </source>
</evidence>
<dbReference type="CDD" id="cd06083">
    <property type="entry name" value="KOW_Spt5_3"/>
    <property type="match status" value="1"/>
</dbReference>
<dbReference type="InterPro" id="IPR017071">
    <property type="entry name" value="TF_Spt5_eukaryote"/>
</dbReference>
<dbReference type="InterPro" id="IPR039659">
    <property type="entry name" value="SPT5"/>
</dbReference>
<dbReference type="Pfam" id="PF23290">
    <property type="entry name" value="KOW5_SPT5"/>
    <property type="match status" value="1"/>
</dbReference>
<dbReference type="InterPro" id="IPR005824">
    <property type="entry name" value="KOW"/>
</dbReference>
<dbReference type="GO" id="GO:0032784">
    <property type="term" value="P:regulation of DNA-templated transcription elongation"/>
    <property type="evidence" value="ECO:0007669"/>
    <property type="project" value="InterPro"/>
</dbReference>
<feature type="domain" description="NusG-like N-terminal" evidence="13">
    <location>
        <begin position="238"/>
        <end position="329"/>
    </location>
</feature>
<dbReference type="SUPFAM" id="SSF50104">
    <property type="entry name" value="Translation proteins SH3-like domain"/>
    <property type="match status" value="1"/>
</dbReference>
<dbReference type="OrthoDB" id="28901at2759"/>
<keyword evidence="6" id="KW-0677">Repeat</keyword>
<feature type="region of interest" description="Disordered" evidence="12">
    <location>
        <begin position="1"/>
        <end position="174"/>
    </location>
</feature>
<dbReference type="GO" id="GO:0006412">
    <property type="term" value="P:translation"/>
    <property type="evidence" value="ECO:0007669"/>
    <property type="project" value="InterPro"/>
</dbReference>
<keyword evidence="5" id="KW-0597">Phosphoprotein</keyword>
<dbReference type="PIRSF" id="PIRSF036945">
    <property type="entry name" value="Spt5"/>
    <property type="match status" value="1"/>
</dbReference>
<dbReference type="OMA" id="YPVGYMN"/>
<keyword evidence="10 11" id="KW-0539">Nucleus</keyword>
<dbReference type="Pfam" id="PF23287">
    <property type="entry name" value="KOW7_SPT5"/>
    <property type="match status" value="1"/>
</dbReference>
<evidence type="ECO:0000256" key="6">
    <source>
        <dbReference type="ARBA" id="ARBA00022737"/>
    </source>
</evidence>
<evidence type="ECO:0000259" key="13">
    <source>
        <dbReference type="SMART" id="SM00738"/>
    </source>
</evidence>
<dbReference type="Gene3D" id="3.30.70.940">
    <property type="entry name" value="NusG, N-terminal domain"/>
    <property type="match status" value="1"/>
</dbReference>
<feature type="compositionally biased region" description="Acidic residues" evidence="12">
    <location>
        <begin position="145"/>
        <end position="171"/>
    </location>
</feature>
<dbReference type="CDD" id="cd06084">
    <property type="entry name" value="KOW_Spt5_4"/>
    <property type="match status" value="1"/>
</dbReference>
<comment type="similarity">
    <text evidence="2 11">Belongs to the SPT5 family.</text>
</comment>
<dbReference type="Pfam" id="PF23291">
    <property type="entry name" value="KOW4_SPT5"/>
    <property type="match status" value="1"/>
</dbReference>
<dbReference type="InterPro" id="IPR041977">
    <property type="entry name" value="KOW_Spt5_4"/>
</dbReference>
<dbReference type="InterPro" id="IPR057936">
    <property type="entry name" value="KOWx_Spt5"/>
</dbReference>
<dbReference type="GO" id="GO:0032044">
    <property type="term" value="C:DSIF complex"/>
    <property type="evidence" value="ECO:0007669"/>
    <property type="project" value="TreeGrafter"/>
</dbReference>
<evidence type="ECO:0000256" key="10">
    <source>
        <dbReference type="ARBA" id="ARBA00023242"/>
    </source>
</evidence>
<evidence type="ECO:0000256" key="3">
    <source>
        <dbReference type="ARBA" id="ARBA00020181"/>
    </source>
</evidence>
<dbReference type="InterPro" id="IPR041976">
    <property type="entry name" value="KOW_Spt5_3"/>
</dbReference>
<evidence type="ECO:0000256" key="1">
    <source>
        <dbReference type="ARBA" id="ARBA00004123"/>
    </source>
</evidence>
<dbReference type="InterPro" id="IPR041973">
    <property type="entry name" value="KOW_Spt5_1"/>
</dbReference>
<evidence type="ECO:0000256" key="4">
    <source>
        <dbReference type="ARBA" id="ARBA00022491"/>
    </source>
</evidence>
<feature type="domain" description="KOW" evidence="14">
    <location>
        <begin position="561"/>
        <end position="588"/>
    </location>
</feature>
<dbReference type="CDD" id="cd06085">
    <property type="entry name" value="KOW_Spt5_5"/>
    <property type="match status" value="1"/>
</dbReference>
<dbReference type="PANTHER" id="PTHR11125:SF7">
    <property type="entry name" value="TRANSCRIPTION ELONGATION FACTOR SPT5"/>
    <property type="match status" value="1"/>
</dbReference>
<dbReference type="KEGG" id="mis:MICPUN_55794"/>
<dbReference type="EMBL" id="CP001323">
    <property type="protein sequence ID" value="ACO61020.1"/>
    <property type="molecule type" value="Genomic_DNA"/>
</dbReference>
<evidence type="ECO:0000256" key="11">
    <source>
        <dbReference type="PIRNR" id="PIRNR036945"/>
    </source>
</evidence>
<feature type="domain" description="KOW" evidence="14">
    <location>
        <begin position="797"/>
        <end position="824"/>
    </location>
</feature>
<keyword evidence="4" id="KW-0678">Repressor</keyword>
<evidence type="ECO:0000313" key="15">
    <source>
        <dbReference type="EMBL" id="ACO61020.1"/>
    </source>
</evidence>
<dbReference type="STRING" id="296587.C1DYX5"/>
<dbReference type="InParanoid" id="C1DYX5"/>
<dbReference type="InterPro" id="IPR005825">
    <property type="entry name" value="Ribosomal_uL24_CS"/>
</dbReference>
<dbReference type="GO" id="GO:0005840">
    <property type="term" value="C:ribosome"/>
    <property type="evidence" value="ECO:0007669"/>
    <property type="project" value="InterPro"/>
</dbReference>
<dbReference type="CDD" id="cd06081">
    <property type="entry name" value="KOW_Spt5_1"/>
    <property type="match status" value="1"/>
</dbReference>
<accession>C1DYX5</accession>
<evidence type="ECO:0000259" key="14">
    <source>
        <dbReference type="SMART" id="SM00739"/>
    </source>
</evidence>
<dbReference type="Pfam" id="PF23042">
    <property type="entry name" value="KOW1_SPT5"/>
    <property type="match status" value="1"/>
</dbReference>
<dbReference type="PANTHER" id="PTHR11125">
    <property type="entry name" value="SUPPRESSOR OF TY 5"/>
    <property type="match status" value="1"/>
</dbReference>
<evidence type="ECO:0000256" key="5">
    <source>
        <dbReference type="ARBA" id="ARBA00022553"/>
    </source>
</evidence>
<dbReference type="Pfam" id="PF03439">
    <property type="entry name" value="Spt5-NGN"/>
    <property type="match status" value="1"/>
</dbReference>
<dbReference type="InterPro" id="IPR008991">
    <property type="entry name" value="Translation_prot_SH3-like_sf"/>
</dbReference>
<keyword evidence="9 11" id="KW-0804">Transcription</keyword>
<protein>
    <recommendedName>
        <fullName evidence="3 11">Transcription elongation factor SPT5</fullName>
    </recommendedName>
</protein>
<dbReference type="InterPro" id="IPR022581">
    <property type="entry name" value="Spt5_N"/>
</dbReference>
<dbReference type="CDD" id="cd06082">
    <property type="entry name" value="KOW_Spt5_2"/>
    <property type="match status" value="1"/>
</dbReference>
<feature type="region of interest" description="Disordered" evidence="12">
    <location>
        <begin position="862"/>
        <end position="950"/>
    </location>
</feature>
<dbReference type="Pfam" id="PF11942">
    <property type="entry name" value="Spt5_N"/>
    <property type="match status" value="1"/>
</dbReference>
<dbReference type="SMART" id="SM00739">
    <property type="entry name" value="KOW"/>
    <property type="match status" value="6"/>
</dbReference>
<feature type="domain" description="KOW" evidence="14">
    <location>
        <begin position="1028"/>
        <end position="1055"/>
    </location>
</feature>
<feature type="compositionally biased region" description="Basic and acidic residues" evidence="12">
    <location>
        <begin position="32"/>
        <end position="50"/>
    </location>
</feature>
<dbReference type="Proteomes" id="UP000002009">
    <property type="component" value="Chromosome 2"/>
</dbReference>
<evidence type="ECO:0000256" key="2">
    <source>
        <dbReference type="ARBA" id="ARBA00006956"/>
    </source>
</evidence>
<feature type="compositionally biased region" description="Acidic residues" evidence="12">
    <location>
        <begin position="57"/>
        <end position="97"/>
    </location>
</feature>
<dbReference type="InterPro" id="IPR036735">
    <property type="entry name" value="NGN_dom_sf"/>
</dbReference>
<dbReference type="InterPro" id="IPR041975">
    <property type="entry name" value="KOW_Spt5_2"/>
</dbReference>
<feature type="compositionally biased region" description="Acidic residues" evidence="12">
    <location>
        <begin position="114"/>
        <end position="125"/>
    </location>
</feature>
<keyword evidence="8" id="KW-0010">Activator</keyword>
<comment type="subcellular location">
    <subcellularLocation>
        <location evidence="1 11">Nucleus</location>
    </subcellularLocation>
</comment>
<proteinExistence type="inferred from homology"/>
<evidence type="ECO:0000256" key="12">
    <source>
        <dbReference type="SAM" id="MobiDB-lite"/>
    </source>
</evidence>
<dbReference type="FunCoup" id="C1DYX5">
    <property type="interactions" value="2005"/>
</dbReference>
<dbReference type="AlphaFoldDB" id="C1DYX5"/>
<dbReference type="GO" id="GO:0003729">
    <property type="term" value="F:mRNA binding"/>
    <property type="evidence" value="ECO:0007669"/>
    <property type="project" value="TreeGrafter"/>
</dbReference>
<dbReference type="GO" id="GO:0006368">
    <property type="term" value="P:transcription elongation by RNA polymerase II"/>
    <property type="evidence" value="ECO:0007669"/>
    <property type="project" value="TreeGrafter"/>
</dbReference>
<dbReference type="InterPro" id="IPR006645">
    <property type="entry name" value="NGN-like_dom"/>
</dbReference>
<dbReference type="InterPro" id="IPR039385">
    <property type="entry name" value="NGN_Euk"/>
</dbReference>
<dbReference type="InterPro" id="IPR005100">
    <property type="entry name" value="NGN-domain"/>
</dbReference>
<gene>
    <name evidence="15" type="ORF">MICPUN_55794</name>
</gene>
<evidence type="ECO:0000313" key="16">
    <source>
        <dbReference type="Proteomes" id="UP000002009"/>
    </source>
</evidence>
<dbReference type="PROSITE" id="PS01108">
    <property type="entry name" value="RIBOSOMAL_L24"/>
    <property type="match status" value="1"/>
</dbReference>
<evidence type="ECO:0000256" key="7">
    <source>
        <dbReference type="ARBA" id="ARBA00023015"/>
    </source>
</evidence>
<keyword evidence="16" id="KW-1185">Reference proteome</keyword>
<sequence>MVRVTGTGKFTKAVSKKLHVAEDEVEDEADSDKEKEEAKEEVVDDVKENADDAGGSDGDEEADDEDDEKDDEDEDEEDEDEEDGLGDSEEEEEEEEEGAVKKGKSRKRNQFIDDAAEEDEDDEEEERGRKKKKKKRTGASAFIDDMAEEEDADDDDDDDDEGEEEDLDEGEREAVELEAQQRIHARYQNMENMERMENEEELEKQIKERYAAHMAREFDGDIVGSVVDQQALHPTVRDPKLWLVTVKQGKERETVVCLMQKAINLHKSGKGSMAIKSACVQDHLKSYIYVEAERESDVKKALQGMRHVYHSKPIKLVPITEMVDSITVTKKKVENIQYQSWVRMRGGVYKGDLARVIDINYADNQCTVQLVPRFDYALLQAKEEGTAAGRAKPNAALRPPARLFTEAEARKYNLSLERGRMDRRTGDRLDILCGVHKLRDGYYIKTISMASCKLAGEPPLDELQRYTAGEDAAGEDRGEVGAGKSTTEANLEALAASLGDRSASADQVFRPGDQVVVVKGDLKNLTGIVDRVMADGTVQIKPEHELLHDILDVDRENLRKSFKIGSHVRCIEGRHEGEAGLVVKVEGEVATVFSDVTKEEFLVFSHHLADSAETTHRVETLGEYGVHDLALLKDDSVGMLIRVEKDAAMLMMSTSNFDRPDVRAVRLHDFQRKLYTRTLSAVDSAMETIEPKSMCRIVDGPGKGMTITVEHIWKGVLWGKARGVSEHGGMLVCRSRDVKIHGGRAKDPVTGGRGFGAVPMSPGSALLRSPSNQDNGGPQAAPQRGRFGGGAVGRRDAGLIGSNVKVTAGVYKGYKGKVVDATETTVRVELQAQGRTVTVQRTQIAQPGAAPVASSYGAAPSVASSVDSFQPPARTPQHRPTTPAYNPGMTPSRDDGAGGRTPLRDTAWGAQTPAYDTSHWNDDTPTPGGESGYTGTPDVRHTGTPDLRGGSSALAISASDAGYRGKFITGAVVVLPGGKQGVVRSRSGDEVTVQIGTLKTLPNGETRMESLEGDERETVSEAELELAKPQKKDKIIVVEGTDRGLGAELIGVDNEDGVIKMDATKEISIYGIGTLARIFVG</sequence>
<dbReference type="eggNOG" id="KOG1999">
    <property type="taxonomic scope" value="Eukaryota"/>
</dbReference>